<evidence type="ECO:0000259" key="2">
    <source>
        <dbReference type="Pfam" id="PF09084"/>
    </source>
</evidence>
<protein>
    <submittedName>
        <fullName evidence="3">Aliphatic sulfonate ABC transporter substrate-binding protein</fullName>
    </submittedName>
</protein>
<dbReference type="PROSITE" id="PS51257">
    <property type="entry name" value="PROKAR_LIPOPROTEIN"/>
    <property type="match status" value="1"/>
</dbReference>
<gene>
    <name evidence="3" type="ORF">AWB65_03811</name>
</gene>
<feature type="signal peptide" evidence="1">
    <location>
        <begin position="1"/>
        <end position="27"/>
    </location>
</feature>
<sequence>MSIARPLLHSLFALIGVTACVASSSYAAQPVLRVGIFQDVTREAIEATDFLKGTPYRIEWARLNGAGPTVQALGGNAIDISWGLSDTAAPKASSEDRRNWTAETAPIKLIGLLAPVDSKRYSPMLVIASKASGVTKISDLRGRTYAFNEGGNANAVGLLALDKAGLNVKDVKLRLLTYDATAPAVVAGAVDAAPATRSRVADALASGAVRELATENEVGFPGFVSVTARTGALKDPQLSEAIGDFMTRLARYLNWAATHDAETAAAYAKAQQLTPDQALFAAKSGAYRLVPVKHDGAPFKAEVEATKKLGEIGFYPRPVDFSTVVDDRYTAQIEAGNR</sequence>
<dbReference type="Gene3D" id="3.40.190.10">
    <property type="entry name" value="Periplasmic binding protein-like II"/>
    <property type="match status" value="2"/>
</dbReference>
<dbReference type="PANTHER" id="PTHR30024">
    <property type="entry name" value="ALIPHATIC SULFONATES-BINDING PROTEIN-RELATED"/>
    <property type="match status" value="1"/>
</dbReference>
<dbReference type="Pfam" id="PF09084">
    <property type="entry name" value="NMT1"/>
    <property type="match status" value="1"/>
</dbReference>
<evidence type="ECO:0000313" key="3">
    <source>
        <dbReference type="EMBL" id="SAL47574.1"/>
    </source>
</evidence>
<evidence type="ECO:0000313" key="4">
    <source>
        <dbReference type="Proteomes" id="UP000054977"/>
    </source>
</evidence>
<proteinExistence type="predicted"/>
<dbReference type="RefSeq" id="WP_087668611.1">
    <property type="nucleotide sequence ID" value="NZ_FCNW02000020.1"/>
</dbReference>
<dbReference type="OrthoDB" id="286202at2"/>
<dbReference type="InterPro" id="IPR015168">
    <property type="entry name" value="SsuA/THI5"/>
</dbReference>
<name>A0A158HT74_9BURK</name>
<organism evidence="3 4">
    <name type="scientific">Caballeronia humi</name>
    <dbReference type="NCBI Taxonomy" id="326474"/>
    <lineage>
        <taxon>Bacteria</taxon>
        <taxon>Pseudomonadati</taxon>
        <taxon>Pseudomonadota</taxon>
        <taxon>Betaproteobacteria</taxon>
        <taxon>Burkholderiales</taxon>
        <taxon>Burkholderiaceae</taxon>
        <taxon>Caballeronia</taxon>
    </lineage>
</organism>
<reference evidence="3" key="1">
    <citation type="submission" date="2016-01" db="EMBL/GenBank/DDBJ databases">
        <authorList>
            <person name="Peeters C."/>
        </authorList>
    </citation>
    <scope>NUCLEOTIDE SEQUENCE [LARGE SCALE GENOMIC DNA]</scope>
    <source>
        <strain evidence="3">LMG 22934</strain>
    </source>
</reference>
<keyword evidence="1" id="KW-0732">Signal</keyword>
<dbReference type="Proteomes" id="UP000054977">
    <property type="component" value="Unassembled WGS sequence"/>
</dbReference>
<comment type="caution">
    <text evidence="3">The sequence shown here is derived from an EMBL/GenBank/DDBJ whole genome shotgun (WGS) entry which is preliminary data.</text>
</comment>
<evidence type="ECO:0000256" key="1">
    <source>
        <dbReference type="SAM" id="SignalP"/>
    </source>
</evidence>
<dbReference type="SUPFAM" id="SSF53850">
    <property type="entry name" value="Periplasmic binding protein-like II"/>
    <property type="match status" value="1"/>
</dbReference>
<accession>A0A158HT74</accession>
<dbReference type="STRING" id="326474.AWB65_03811"/>
<feature type="chain" id="PRO_5011110213" evidence="1">
    <location>
        <begin position="28"/>
        <end position="338"/>
    </location>
</feature>
<dbReference type="PANTHER" id="PTHR30024:SF48">
    <property type="entry name" value="ABC TRANSPORTER SUBSTRATE-BINDING PROTEIN"/>
    <property type="match status" value="1"/>
</dbReference>
<dbReference type="AlphaFoldDB" id="A0A158HT74"/>
<dbReference type="EMBL" id="FCNW02000020">
    <property type="protein sequence ID" value="SAL47574.1"/>
    <property type="molecule type" value="Genomic_DNA"/>
</dbReference>
<keyword evidence="4" id="KW-1185">Reference proteome</keyword>
<feature type="domain" description="SsuA/THI5-like" evidence="2">
    <location>
        <begin position="122"/>
        <end position="259"/>
    </location>
</feature>